<accession>A0ABR6UCM9</accession>
<protein>
    <submittedName>
        <fullName evidence="2">Uncharacterized protein</fullName>
    </submittedName>
</protein>
<reference evidence="2 3" key="1">
    <citation type="submission" date="2020-08" db="EMBL/GenBank/DDBJ databases">
        <title>novel species in genus Nocardioides.</title>
        <authorList>
            <person name="Zhang G."/>
        </authorList>
    </citation>
    <scope>NUCLEOTIDE SEQUENCE [LARGE SCALE GENOMIC DNA]</scope>
    <source>
        <strain evidence="2 3">SC8A-24</strain>
    </source>
</reference>
<feature type="signal peptide" evidence="1">
    <location>
        <begin position="1"/>
        <end position="24"/>
    </location>
</feature>
<dbReference type="Proteomes" id="UP000604001">
    <property type="component" value="Unassembled WGS sequence"/>
</dbReference>
<comment type="caution">
    <text evidence="2">The sequence shown here is derived from an EMBL/GenBank/DDBJ whole genome shotgun (WGS) entry which is preliminary data.</text>
</comment>
<name>A0ABR6UCM9_9ACTN</name>
<gene>
    <name evidence="2" type="ORF">H7344_14885</name>
</gene>
<evidence type="ECO:0000313" key="2">
    <source>
        <dbReference type="EMBL" id="MBC2961586.1"/>
    </source>
</evidence>
<evidence type="ECO:0000256" key="1">
    <source>
        <dbReference type="SAM" id="SignalP"/>
    </source>
</evidence>
<keyword evidence="3" id="KW-1185">Reference proteome</keyword>
<feature type="chain" id="PRO_5046225428" evidence="1">
    <location>
        <begin position="25"/>
        <end position="130"/>
    </location>
</feature>
<dbReference type="EMBL" id="JACMYC010000008">
    <property type="protein sequence ID" value="MBC2961586.1"/>
    <property type="molecule type" value="Genomic_DNA"/>
</dbReference>
<organism evidence="2 3">
    <name type="scientific">Nocardioides deserti</name>
    <dbReference type="NCBI Taxonomy" id="1588644"/>
    <lineage>
        <taxon>Bacteria</taxon>
        <taxon>Bacillati</taxon>
        <taxon>Actinomycetota</taxon>
        <taxon>Actinomycetes</taxon>
        <taxon>Propionibacteriales</taxon>
        <taxon>Nocardioidaceae</taxon>
        <taxon>Nocardioides</taxon>
    </lineage>
</organism>
<keyword evidence="1" id="KW-0732">Signal</keyword>
<sequence>MRMHRLVASLIALVVMAATPLALAAPATAADKVKREIRVQGIEPKPNKFFIKGAVETGTYPKSKLVMMRKPGGTKNWKTFTTFKTDGKSKFRVRVFGPARGQQKVCYKVKAPSSKKYKTSFSKSLCVVRL</sequence>
<evidence type="ECO:0000313" key="3">
    <source>
        <dbReference type="Proteomes" id="UP000604001"/>
    </source>
</evidence>
<proteinExistence type="predicted"/>
<dbReference type="RefSeq" id="WP_186346782.1">
    <property type="nucleotide sequence ID" value="NZ_BMMR01000006.1"/>
</dbReference>